<evidence type="ECO:0000259" key="1">
    <source>
        <dbReference type="Pfam" id="PF03372"/>
    </source>
</evidence>
<accession>A0A9W7LSM7</accession>
<protein>
    <recommendedName>
        <fullName evidence="1">Endonuclease/exonuclease/phosphatase domain-containing protein</fullName>
    </recommendedName>
</protein>
<gene>
    <name evidence="2" type="ORF">HRI_001261000</name>
</gene>
<dbReference type="Pfam" id="PF03372">
    <property type="entry name" value="Exo_endo_phos"/>
    <property type="match status" value="1"/>
</dbReference>
<dbReference type="Proteomes" id="UP001165190">
    <property type="component" value="Unassembled WGS sequence"/>
</dbReference>
<dbReference type="PANTHER" id="PTHR35218">
    <property type="entry name" value="RNASE H DOMAIN-CONTAINING PROTEIN"/>
    <property type="match status" value="1"/>
</dbReference>
<dbReference type="EMBL" id="BSYR01000012">
    <property type="protein sequence ID" value="GMI75917.1"/>
    <property type="molecule type" value="Genomic_DNA"/>
</dbReference>
<feature type="domain" description="Endonuclease/exonuclease/phosphatase" evidence="1">
    <location>
        <begin position="4"/>
        <end position="142"/>
    </location>
</feature>
<dbReference type="InterPro" id="IPR005135">
    <property type="entry name" value="Endo/exonuclease/phosphatase"/>
</dbReference>
<dbReference type="InterPro" id="IPR036691">
    <property type="entry name" value="Endo/exonu/phosph_ase_sf"/>
</dbReference>
<dbReference type="AlphaFoldDB" id="A0A9W7LSM7"/>
<dbReference type="PANTHER" id="PTHR35218:SF9">
    <property type="entry name" value="ENDONUCLEASE_EXONUCLEASE_PHOSPHATASE DOMAIN-CONTAINING PROTEIN"/>
    <property type="match status" value="1"/>
</dbReference>
<evidence type="ECO:0000313" key="3">
    <source>
        <dbReference type="Proteomes" id="UP001165190"/>
    </source>
</evidence>
<comment type="caution">
    <text evidence="2">The sequence shown here is derived from an EMBL/GenBank/DDBJ whole genome shotgun (WGS) entry which is preliminary data.</text>
</comment>
<dbReference type="SUPFAM" id="SSF56219">
    <property type="entry name" value="DNase I-like"/>
    <property type="match status" value="1"/>
</dbReference>
<proteinExistence type="predicted"/>
<name>A0A9W7LSM7_HIBTR</name>
<evidence type="ECO:0000313" key="2">
    <source>
        <dbReference type="EMBL" id="GMI75917.1"/>
    </source>
</evidence>
<dbReference type="GO" id="GO:0003824">
    <property type="term" value="F:catalytic activity"/>
    <property type="evidence" value="ECO:0007669"/>
    <property type="project" value="InterPro"/>
</dbReference>
<sequence length="346" mass="39376">MKIVSWNVRGLGKLRAARRLRSKMRSIRPHVLFLMETKVSDLRMKRIRQRCGFINGIEVAADGTRGGLSLSWTHDVNISLISFSSSHIDVHITDLDSANTWRFTGFYGNPITSQRIHSWNFLRSLNTDPSMSWLVAGDFNEVLYANEKMGGRVRSQQQLNSFRAAMSDCDLSDLGYSGRWYTWEKGRLARNNIRERLDKGMANSSWLSTFPSHSVKYLSYTISDYCPILINTTDSPITRDASLAFKFDANWVLEGDVEGIIQSTWSGSEGDFVSKLSDVSCALKSWCRTLNSRRKISATALTSRLEQLSSEDPSDDNLAEILEVKLALNMESDKDELFWEQRAREN</sequence>
<dbReference type="Gene3D" id="3.60.10.10">
    <property type="entry name" value="Endonuclease/exonuclease/phosphatase"/>
    <property type="match status" value="1"/>
</dbReference>
<organism evidence="2 3">
    <name type="scientific">Hibiscus trionum</name>
    <name type="common">Flower of an hour</name>
    <dbReference type="NCBI Taxonomy" id="183268"/>
    <lineage>
        <taxon>Eukaryota</taxon>
        <taxon>Viridiplantae</taxon>
        <taxon>Streptophyta</taxon>
        <taxon>Embryophyta</taxon>
        <taxon>Tracheophyta</taxon>
        <taxon>Spermatophyta</taxon>
        <taxon>Magnoliopsida</taxon>
        <taxon>eudicotyledons</taxon>
        <taxon>Gunneridae</taxon>
        <taxon>Pentapetalae</taxon>
        <taxon>rosids</taxon>
        <taxon>malvids</taxon>
        <taxon>Malvales</taxon>
        <taxon>Malvaceae</taxon>
        <taxon>Malvoideae</taxon>
        <taxon>Hibiscus</taxon>
    </lineage>
</organism>
<dbReference type="OrthoDB" id="1750221at2759"/>
<keyword evidence="3" id="KW-1185">Reference proteome</keyword>
<reference evidence="2" key="1">
    <citation type="submission" date="2023-05" db="EMBL/GenBank/DDBJ databases">
        <title>Genome and transcriptome analyses reveal genes involved in the formation of fine ridges on petal epidermal cells in Hibiscus trionum.</title>
        <authorList>
            <person name="Koshimizu S."/>
            <person name="Masuda S."/>
            <person name="Ishii T."/>
            <person name="Shirasu K."/>
            <person name="Hoshino A."/>
            <person name="Arita M."/>
        </authorList>
    </citation>
    <scope>NUCLEOTIDE SEQUENCE</scope>
    <source>
        <strain evidence="2">Hamamatsu line</strain>
    </source>
</reference>